<feature type="domain" description="Acyltransferase 3" evidence="8">
    <location>
        <begin position="10"/>
        <end position="352"/>
    </location>
</feature>
<sequence>MAKRKPNLEEVTWMRGAAMGVVVLLHVLGYAVAVVPGAGGDPFLPMASVASLRFARQIFMVITGFVLTYQYWGRTVEPGPFLNRRVQSVVVPYLVWSAIYLTVLPALGGGTGIDVRNAWAVIEALLTGGAMYHLYYIVLTLQFYLLFPWWIRWFQGLAPARRQGWTILLAAAGLVLLYVDFHWTLHYTSSAKWFLYRDRFLAYYFVYFLFGSALGAAVALAGPGRRLARRSVWLGWIAAGIAALYVGTVFVVRLKSGWSYAGAVNIMQPSYVFYGIAVSMALYLTGRWKREHGREGGWVHAVGRFSFGIYLSHPLILFLLEQNLFAGSSHRFWWAETALLWAMTMVLSWLLMAGTNRVPVLGWLLGSGQHAPWNGRSLPAGRSLSS</sequence>
<feature type="transmembrane region" description="Helical" evidence="7">
    <location>
        <begin position="163"/>
        <end position="181"/>
    </location>
</feature>
<gene>
    <name evidence="9" type="ORF">CVV65_03785</name>
</gene>
<dbReference type="KEGG" id="kyr:CVV65_03785"/>
<evidence type="ECO:0000256" key="5">
    <source>
        <dbReference type="ARBA" id="ARBA00022989"/>
    </source>
</evidence>
<feature type="transmembrane region" description="Helical" evidence="7">
    <location>
        <begin position="201"/>
        <end position="221"/>
    </location>
</feature>
<feature type="transmembrane region" description="Helical" evidence="7">
    <location>
        <begin position="298"/>
        <end position="320"/>
    </location>
</feature>
<evidence type="ECO:0000259" key="8">
    <source>
        <dbReference type="Pfam" id="PF01757"/>
    </source>
</evidence>
<comment type="similarity">
    <text evidence="2">Belongs to the acyltransferase 3 family.</text>
</comment>
<keyword evidence="6 7" id="KW-0472">Membrane</keyword>
<proteinExistence type="inferred from homology"/>
<feature type="transmembrane region" description="Helical" evidence="7">
    <location>
        <begin position="93"/>
        <end position="113"/>
    </location>
</feature>
<dbReference type="GO" id="GO:0009246">
    <property type="term" value="P:enterobacterial common antigen biosynthetic process"/>
    <property type="evidence" value="ECO:0007669"/>
    <property type="project" value="TreeGrafter"/>
</dbReference>
<feature type="transmembrane region" description="Helical" evidence="7">
    <location>
        <begin position="233"/>
        <end position="254"/>
    </location>
</feature>
<evidence type="ECO:0000256" key="4">
    <source>
        <dbReference type="ARBA" id="ARBA00022692"/>
    </source>
</evidence>
<feature type="transmembrane region" description="Helical" evidence="7">
    <location>
        <begin position="12"/>
        <end position="34"/>
    </location>
</feature>
<feature type="transmembrane region" description="Helical" evidence="7">
    <location>
        <begin position="266"/>
        <end position="286"/>
    </location>
</feature>
<evidence type="ECO:0000256" key="7">
    <source>
        <dbReference type="SAM" id="Phobius"/>
    </source>
</evidence>
<feature type="transmembrane region" description="Helical" evidence="7">
    <location>
        <begin position="133"/>
        <end position="151"/>
    </location>
</feature>
<name>A0A2K8N423_9BACL</name>
<dbReference type="GO" id="GO:0005886">
    <property type="term" value="C:plasma membrane"/>
    <property type="evidence" value="ECO:0007669"/>
    <property type="project" value="UniProtKB-SubCell"/>
</dbReference>
<keyword evidence="10" id="KW-1185">Reference proteome</keyword>
<protein>
    <recommendedName>
        <fullName evidence="8">Acyltransferase 3 domain-containing protein</fullName>
    </recommendedName>
</protein>
<keyword evidence="5 7" id="KW-1133">Transmembrane helix</keyword>
<keyword evidence="3" id="KW-1003">Cell membrane</keyword>
<dbReference type="GO" id="GO:0016413">
    <property type="term" value="F:O-acetyltransferase activity"/>
    <property type="evidence" value="ECO:0007669"/>
    <property type="project" value="TreeGrafter"/>
</dbReference>
<dbReference type="PANTHER" id="PTHR40074">
    <property type="entry name" value="O-ACETYLTRANSFERASE WECH"/>
    <property type="match status" value="1"/>
</dbReference>
<evidence type="ECO:0000256" key="3">
    <source>
        <dbReference type="ARBA" id="ARBA00022475"/>
    </source>
</evidence>
<keyword evidence="4 7" id="KW-0812">Transmembrane</keyword>
<feature type="transmembrane region" description="Helical" evidence="7">
    <location>
        <begin position="332"/>
        <end position="352"/>
    </location>
</feature>
<dbReference type="OrthoDB" id="569695at2"/>
<accession>A0A2K8N423</accession>
<dbReference type="EMBL" id="CP024955">
    <property type="protein sequence ID" value="ATY84179.1"/>
    <property type="molecule type" value="Genomic_DNA"/>
</dbReference>
<comment type="subcellular location">
    <subcellularLocation>
        <location evidence="1">Cell membrane</location>
        <topology evidence="1">Multi-pass membrane protein</topology>
    </subcellularLocation>
</comment>
<dbReference type="Pfam" id="PF01757">
    <property type="entry name" value="Acyl_transf_3"/>
    <property type="match status" value="1"/>
</dbReference>
<evidence type="ECO:0000256" key="1">
    <source>
        <dbReference type="ARBA" id="ARBA00004651"/>
    </source>
</evidence>
<reference evidence="10" key="1">
    <citation type="submission" date="2017-11" db="EMBL/GenBank/DDBJ databases">
        <title>Complete Genome Sequence of Kyrpidia sp. Strain EA-1, a thermophilic, hydrogen-oxidizing Bacterium, isolated from the Azores.</title>
        <authorList>
            <person name="Reiner J.E."/>
            <person name="Lapp C.J."/>
            <person name="Bunk B."/>
            <person name="Gescher J."/>
        </authorList>
    </citation>
    <scope>NUCLEOTIDE SEQUENCE [LARGE SCALE GENOMIC DNA]</scope>
    <source>
        <strain evidence="10">EA-1</strain>
    </source>
</reference>
<dbReference type="InterPro" id="IPR002656">
    <property type="entry name" value="Acyl_transf_3_dom"/>
</dbReference>
<evidence type="ECO:0000256" key="2">
    <source>
        <dbReference type="ARBA" id="ARBA00007400"/>
    </source>
</evidence>
<evidence type="ECO:0000313" key="9">
    <source>
        <dbReference type="EMBL" id="ATY84179.1"/>
    </source>
</evidence>
<organism evidence="9 10">
    <name type="scientific">Kyrpidia spormannii</name>
    <dbReference type="NCBI Taxonomy" id="2055160"/>
    <lineage>
        <taxon>Bacteria</taxon>
        <taxon>Bacillati</taxon>
        <taxon>Bacillota</taxon>
        <taxon>Bacilli</taxon>
        <taxon>Bacillales</taxon>
        <taxon>Alicyclobacillaceae</taxon>
        <taxon>Kyrpidia</taxon>
    </lineage>
</organism>
<dbReference type="Proteomes" id="UP000231932">
    <property type="component" value="Chromosome"/>
</dbReference>
<evidence type="ECO:0000256" key="6">
    <source>
        <dbReference type="ARBA" id="ARBA00023136"/>
    </source>
</evidence>
<dbReference type="AlphaFoldDB" id="A0A2K8N423"/>
<dbReference type="PANTHER" id="PTHR40074:SF2">
    <property type="entry name" value="O-ACETYLTRANSFERASE WECH"/>
    <property type="match status" value="1"/>
</dbReference>
<evidence type="ECO:0000313" key="10">
    <source>
        <dbReference type="Proteomes" id="UP000231932"/>
    </source>
</evidence>
<dbReference type="RefSeq" id="WP_100667007.1">
    <property type="nucleotide sequence ID" value="NZ_CP024955.1"/>
</dbReference>
<feature type="transmembrane region" description="Helical" evidence="7">
    <location>
        <begin position="54"/>
        <end position="72"/>
    </location>
</feature>